<dbReference type="Pfam" id="PF13563">
    <property type="entry name" value="2_5_RNA_ligase2"/>
    <property type="match status" value="1"/>
</dbReference>
<dbReference type="PANTHER" id="PTHR37474:SF1">
    <property type="entry name" value="2'-5' RNA LIGASE FAMILY PROTEIN"/>
    <property type="match status" value="1"/>
</dbReference>
<dbReference type="PANTHER" id="PTHR37474">
    <property type="entry name" value="RNA LIGASE/CYCLIC NUCLEOTIDE PHOSPHODIESTERASE"/>
    <property type="match status" value="1"/>
</dbReference>
<keyword evidence="4" id="KW-1185">Reference proteome</keyword>
<proteinExistence type="predicted"/>
<dbReference type="GO" id="GO:0005509">
    <property type="term" value="F:calcium ion binding"/>
    <property type="evidence" value="ECO:0007669"/>
    <property type="project" value="InterPro"/>
</dbReference>
<dbReference type="SUPFAM" id="SSF55144">
    <property type="entry name" value="LigT-like"/>
    <property type="match status" value="1"/>
</dbReference>
<dbReference type="InterPro" id="IPR002048">
    <property type="entry name" value="EF_hand_dom"/>
</dbReference>
<evidence type="ECO:0000313" key="3">
    <source>
        <dbReference type="EMBL" id="CAE7216389.1"/>
    </source>
</evidence>
<name>A0A812K5G5_9DINO</name>
<dbReference type="Gene3D" id="1.10.238.10">
    <property type="entry name" value="EF-hand"/>
    <property type="match status" value="1"/>
</dbReference>
<dbReference type="EMBL" id="CAJNJA010006836">
    <property type="protein sequence ID" value="CAE7216389.1"/>
    <property type="molecule type" value="Genomic_DNA"/>
</dbReference>
<dbReference type="SUPFAM" id="SSF47473">
    <property type="entry name" value="EF-hand"/>
    <property type="match status" value="1"/>
</dbReference>
<dbReference type="CDD" id="cd00051">
    <property type="entry name" value="EFh"/>
    <property type="match status" value="1"/>
</dbReference>
<accession>A0A812K5G5</accession>
<comment type="caution">
    <text evidence="3">The sequence shown here is derived from an EMBL/GenBank/DDBJ whole genome shotgun (WGS) entry which is preliminary data.</text>
</comment>
<evidence type="ECO:0000259" key="2">
    <source>
        <dbReference type="PROSITE" id="PS50222"/>
    </source>
</evidence>
<sequence>MMRRLLFTALCFSAPTAASAQAEEAKQPTAQQAEEFQQAPSLLQDFLDFDLNKDKQIDAQEVRTQFKGELDPKELHQFFIDVDQDLSGTISLQEYISYASSLHSDQSAVDEISAFCWCLLQSKGPASPLTPPLHSIHWLASAVFSQSEALLGGLSPTFAAVKSVKSALVVMPPVQMWDPIQQIRRGRDKGFFRWMPHINMLYPFLEDTGGDFEAAAARAREALQDVEPFTLQLQHFHFFEHSRRSCTVWLRVMMPLMQILQLFMQSTRGCWERFRLARTYQMTRYLEVHSSGRSRDIDKFVPHLSVGSWRGATEAAAAVEVFQNTWSSLSFPVSSVYFISRRNYNEPFQVRWAVPLGPSPAAPKELNLRYLARPNCPGGKDIWEFGRKRAAAGYIHNAAVESWALLPSGQCQSKQNGS</sequence>
<dbReference type="InterPro" id="IPR011992">
    <property type="entry name" value="EF-hand-dom_pair"/>
</dbReference>
<keyword evidence="1" id="KW-0732">Signal</keyword>
<dbReference type="PROSITE" id="PS50222">
    <property type="entry name" value="EF_HAND_2"/>
    <property type="match status" value="1"/>
</dbReference>
<dbReference type="Proteomes" id="UP000601435">
    <property type="component" value="Unassembled WGS sequence"/>
</dbReference>
<reference evidence="3" key="1">
    <citation type="submission" date="2021-02" db="EMBL/GenBank/DDBJ databases">
        <authorList>
            <person name="Dougan E. K."/>
            <person name="Rhodes N."/>
            <person name="Thang M."/>
            <person name="Chan C."/>
        </authorList>
    </citation>
    <scope>NUCLEOTIDE SEQUENCE</scope>
</reference>
<dbReference type="InterPro" id="IPR009097">
    <property type="entry name" value="Cyclic_Pdiesterase"/>
</dbReference>
<protein>
    <recommendedName>
        <fullName evidence="2">EF-hand domain-containing protein</fullName>
    </recommendedName>
</protein>
<dbReference type="Gene3D" id="3.90.1140.10">
    <property type="entry name" value="Cyclic phosphodiesterase"/>
    <property type="match status" value="1"/>
</dbReference>
<dbReference type="SMART" id="SM00054">
    <property type="entry name" value="EFh"/>
    <property type="match status" value="2"/>
</dbReference>
<gene>
    <name evidence="3" type="ORF">SNEC2469_LOCUS2518</name>
</gene>
<dbReference type="AlphaFoldDB" id="A0A812K5G5"/>
<dbReference type="OrthoDB" id="10263155at2759"/>
<feature type="domain" description="EF-hand" evidence="2">
    <location>
        <begin position="70"/>
        <end position="105"/>
    </location>
</feature>
<feature type="chain" id="PRO_5032627043" description="EF-hand domain-containing protein" evidence="1">
    <location>
        <begin position="21"/>
        <end position="418"/>
    </location>
</feature>
<organism evidence="3 4">
    <name type="scientific">Symbiodinium necroappetens</name>
    <dbReference type="NCBI Taxonomy" id="1628268"/>
    <lineage>
        <taxon>Eukaryota</taxon>
        <taxon>Sar</taxon>
        <taxon>Alveolata</taxon>
        <taxon>Dinophyceae</taxon>
        <taxon>Suessiales</taxon>
        <taxon>Symbiodiniaceae</taxon>
        <taxon>Symbiodinium</taxon>
    </lineage>
</organism>
<evidence type="ECO:0000313" key="4">
    <source>
        <dbReference type="Proteomes" id="UP000601435"/>
    </source>
</evidence>
<feature type="signal peptide" evidence="1">
    <location>
        <begin position="1"/>
        <end position="20"/>
    </location>
</feature>
<evidence type="ECO:0000256" key="1">
    <source>
        <dbReference type="SAM" id="SignalP"/>
    </source>
</evidence>